<organism evidence="3">
    <name type="scientific">Candidatus Nitricoxidivorans perseverans</name>
    <dbReference type="NCBI Taxonomy" id="2975601"/>
    <lineage>
        <taxon>Bacteria</taxon>
        <taxon>Pseudomonadati</taxon>
        <taxon>Pseudomonadota</taxon>
        <taxon>Betaproteobacteria</taxon>
        <taxon>Nitrosomonadales</taxon>
        <taxon>Sterolibacteriaceae</taxon>
        <taxon>Candidatus Nitricoxidivorans</taxon>
    </lineage>
</organism>
<dbReference type="PANTHER" id="PTHR38687">
    <property type="entry name" value="CELL DIVISION PROTEIN DEDD-RELATED"/>
    <property type="match status" value="1"/>
</dbReference>
<keyword evidence="1" id="KW-1133">Transmembrane helix</keyword>
<dbReference type="InterPro" id="IPR036680">
    <property type="entry name" value="SPOR-like_sf"/>
</dbReference>
<keyword evidence="1" id="KW-0472">Membrane</keyword>
<feature type="transmembrane region" description="Helical" evidence="1">
    <location>
        <begin position="20"/>
        <end position="41"/>
    </location>
</feature>
<evidence type="ECO:0000313" key="3">
    <source>
        <dbReference type="EMBL" id="WIM05017.1"/>
    </source>
</evidence>
<keyword evidence="1" id="KW-0812">Transmembrane</keyword>
<dbReference type="InterPro" id="IPR007730">
    <property type="entry name" value="SPOR-like_dom"/>
</dbReference>
<sequence>MKRQKNFESAQPPRSCGGTLLGVFIGLVIGVLISFGVVWMLNKTPLPFQDKVGQVGLPEVPANGQLPAPLPGKPGDKAGVGERPRFEFYKILPGGQEAMPASAAPAPAVAPLPAGESIYLQVGAFQKLADADKLKAKLIMMGMEVAVHDVSIPDKGAMHRVRVGPFASINEMNRVRNQMSDNGIPATVVRVKEASN</sequence>
<gene>
    <name evidence="3" type="ORF">OHM77_09965</name>
</gene>
<dbReference type="PROSITE" id="PS51724">
    <property type="entry name" value="SPOR"/>
    <property type="match status" value="1"/>
</dbReference>
<dbReference type="AlphaFoldDB" id="A0AA49FJL8"/>
<name>A0AA49FJL8_9PROT</name>
<dbReference type="Gene3D" id="3.30.70.1070">
    <property type="entry name" value="Sporulation related repeat"/>
    <property type="match status" value="1"/>
</dbReference>
<feature type="domain" description="SPOR" evidence="2">
    <location>
        <begin position="112"/>
        <end position="192"/>
    </location>
</feature>
<accession>A0AA49FJL8</accession>
<dbReference type="KEGG" id="npv:OHM77_09965"/>
<dbReference type="PANTHER" id="PTHR38687:SF1">
    <property type="entry name" value="CELL DIVISION PROTEIN DEDD"/>
    <property type="match status" value="1"/>
</dbReference>
<dbReference type="GO" id="GO:0042834">
    <property type="term" value="F:peptidoglycan binding"/>
    <property type="evidence" value="ECO:0007669"/>
    <property type="project" value="InterPro"/>
</dbReference>
<dbReference type="SUPFAM" id="SSF110997">
    <property type="entry name" value="Sporulation related repeat"/>
    <property type="match status" value="1"/>
</dbReference>
<dbReference type="InterPro" id="IPR052521">
    <property type="entry name" value="Cell_div_SPOR-domain"/>
</dbReference>
<dbReference type="GO" id="GO:0032506">
    <property type="term" value="P:cytokinetic process"/>
    <property type="evidence" value="ECO:0007669"/>
    <property type="project" value="TreeGrafter"/>
</dbReference>
<evidence type="ECO:0000256" key="1">
    <source>
        <dbReference type="SAM" id="Phobius"/>
    </source>
</evidence>
<dbReference type="GO" id="GO:0032153">
    <property type="term" value="C:cell division site"/>
    <property type="evidence" value="ECO:0007669"/>
    <property type="project" value="TreeGrafter"/>
</dbReference>
<dbReference type="Proteomes" id="UP001234916">
    <property type="component" value="Chromosome"/>
</dbReference>
<dbReference type="GO" id="GO:0030428">
    <property type="term" value="C:cell septum"/>
    <property type="evidence" value="ECO:0007669"/>
    <property type="project" value="TreeGrafter"/>
</dbReference>
<evidence type="ECO:0000259" key="2">
    <source>
        <dbReference type="PROSITE" id="PS51724"/>
    </source>
</evidence>
<reference evidence="3" key="1">
    <citation type="journal article" date="2023" name="Nat. Microbiol.">
        <title>Enrichment and characterization of a nitric oxide-reducing microbial community in a continuous bioreactor.</title>
        <authorList>
            <person name="Garrido-Amador P."/>
            <person name="Stortenbeker N."/>
            <person name="Wessels H.J.C.T."/>
            <person name="Speth D.R."/>
            <person name="Garcia-Heredia I."/>
            <person name="Kartal B."/>
        </authorList>
    </citation>
    <scope>NUCLEOTIDE SEQUENCE</scope>
    <source>
        <strain evidence="3">MAG1</strain>
    </source>
</reference>
<proteinExistence type="predicted"/>
<dbReference type="EMBL" id="CP107246">
    <property type="protein sequence ID" value="WIM05017.1"/>
    <property type="molecule type" value="Genomic_DNA"/>
</dbReference>
<dbReference type="Pfam" id="PF05036">
    <property type="entry name" value="SPOR"/>
    <property type="match status" value="1"/>
</dbReference>
<protein>
    <submittedName>
        <fullName evidence="3">SPOR domain-containing protein</fullName>
    </submittedName>
</protein>